<evidence type="ECO:0000256" key="2">
    <source>
        <dbReference type="ARBA" id="ARBA00022679"/>
    </source>
</evidence>
<reference evidence="6" key="1">
    <citation type="journal article" date="2024" name="Algal Res.">
        <title>Biochemical, toxicological and genomic investigation of a high-biomass producing Limnothrix strain isolated from Italian shallow drinking water reservoir.</title>
        <authorList>
            <person name="Simonazzi M."/>
            <person name="Shishido T.K."/>
            <person name="Delbaje E."/>
            <person name="Wahlsten M."/>
            <person name="Fewer D.P."/>
            <person name="Sivonen K."/>
            <person name="Pezzolesi L."/>
            <person name="Pistocchi R."/>
        </authorList>
    </citation>
    <scope>NUCLEOTIDE SEQUENCE [LARGE SCALE GENOMIC DNA]</scope>
    <source>
        <strain evidence="6">LRLZ20PSL1</strain>
    </source>
</reference>
<dbReference type="EMBL" id="JAZAQF010000006">
    <property type="protein sequence ID" value="MFG3816269.1"/>
    <property type="molecule type" value="Genomic_DNA"/>
</dbReference>
<protein>
    <submittedName>
        <fullName evidence="5">Glycosyltransferase 61 family protein</fullName>
    </submittedName>
</protein>
<sequence length="571" mass="64063">MSPSQLPASPSAAGLDPQPVAPAAALARVAELRSILRQQPIGPEAAVCYGQLGAALAMLGRRVPALWAFLHQALCAGWEDADLAYREYHLLPTCAIEQQAHAHHQLALWLRDQDCWLGARMALEEAIALDHNSLTAWTALGDWWRDCPDPALEPERLDRALAAYLQALYRNPTYRRPYDHLFRLLQRAGRFEDALSCGRKWVPRSLVLADRQQVPQELPAATLDYCPIDPADRVQLRASRSPLGEPPHPDLCATEYEVDPTFVVTLPQGRAWTDHYTSAIFTETGALVQELSLGSVELVALSEQLPPPRRVAGTVALLSVAGGSMFCHWLLNLLSRLRLLADAGWTLDQFDYVAVNEQEYRYQTETLELLGIPPQKLIVSNPDDRHIVADRLVVPSRVDRATPWICDTLRQLFLRPAIVQSMAPHDRLYISRDWAKYRRVVDDRQLSDWLVRQHGFKIVLLESLSFAQQVSLLAQAKVVIAPHGAGLTNLVFCQPGTIVLELFSPRYVPSYFWEIADLIGLAHYHLVGEPLDHYPDPEAILNYRFSDPGADGIWIPFDRFQTAVNHLLTEG</sequence>
<accession>A0ABW7C4W8</accession>
<gene>
    <name evidence="5" type="ORF">VPK24_01360</name>
</gene>
<proteinExistence type="predicted"/>
<dbReference type="Proteomes" id="UP001604335">
    <property type="component" value="Unassembled WGS sequence"/>
</dbReference>
<keyword evidence="1" id="KW-0328">Glycosyltransferase</keyword>
<evidence type="ECO:0000256" key="3">
    <source>
        <dbReference type="ARBA" id="ARBA00023180"/>
    </source>
</evidence>
<keyword evidence="6" id="KW-1185">Reference proteome</keyword>
<dbReference type="RefSeq" id="WP_393010039.1">
    <property type="nucleotide sequence ID" value="NZ_JAZAQF010000006.1"/>
</dbReference>
<evidence type="ECO:0000259" key="4">
    <source>
        <dbReference type="Pfam" id="PF04577"/>
    </source>
</evidence>
<keyword evidence="2" id="KW-0808">Transferase</keyword>
<dbReference type="InterPro" id="IPR011990">
    <property type="entry name" value="TPR-like_helical_dom_sf"/>
</dbReference>
<evidence type="ECO:0000313" key="6">
    <source>
        <dbReference type="Proteomes" id="UP001604335"/>
    </source>
</evidence>
<name>A0ABW7C4W8_9CYAN</name>
<evidence type="ECO:0000256" key="1">
    <source>
        <dbReference type="ARBA" id="ARBA00022676"/>
    </source>
</evidence>
<evidence type="ECO:0000313" key="5">
    <source>
        <dbReference type="EMBL" id="MFG3816269.1"/>
    </source>
</evidence>
<feature type="domain" description="Glycosyltransferase 61 catalytic" evidence="4">
    <location>
        <begin position="326"/>
        <end position="500"/>
    </location>
</feature>
<dbReference type="SUPFAM" id="SSF48452">
    <property type="entry name" value="TPR-like"/>
    <property type="match status" value="1"/>
</dbReference>
<dbReference type="Gene3D" id="1.25.40.10">
    <property type="entry name" value="Tetratricopeptide repeat domain"/>
    <property type="match status" value="1"/>
</dbReference>
<dbReference type="InterPro" id="IPR007657">
    <property type="entry name" value="Glycosyltransferase_61"/>
</dbReference>
<dbReference type="PANTHER" id="PTHR20961">
    <property type="entry name" value="GLYCOSYLTRANSFERASE"/>
    <property type="match status" value="1"/>
</dbReference>
<dbReference type="Pfam" id="PF04577">
    <property type="entry name" value="Glyco_transf_61"/>
    <property type="match status" value="1"/>
</dbReference>
<organism evidence="5 6">
    <name type="scientific">Limnothrix redekei LRLZ20PSL1</name>
    <dbReference type="NCBI Taxonomy" id="3112953"/>
    <lineage>
        <taxon>Bacteria</taxon>
        <taxon>Bacillati</taxon>
        <taxon>Cyanobacteriota</taxon>
        <taxon>Cyanophyceae</taxon>
        <taxon>Pseudanabaenales</taxon>
        <taxon>Pseudanabaenaceae</taxon>
        <taxon>Limnothrix</taxon>
    </lineage>
</organism>
<comment type="caution">
    <text evidence="5">The sequence shown here is derived from an EMBL/GenBank/DDBJ whole genome shotgun (WGS) entry which is preliminary data.</text>
</comment>
<keyword evidence="3" id="KW-0325">Glycoprotein</keyword>
<dbReference type="InterPro" id="IPR049625">
    <property type="entry name" value="Glyco_transf_61_cat"/>
</dbReference>